<dbReference type="PANTHER" id="PTHR33104:SF2">
    <property type="entry name" value="CXC3 LIKE CYSTEINE CLUSTER DOMAIN-CONTAINING PROTEIN"/>
    <property type="match status" value="1"/>
</dbReference>
<dbReference type="PANTHER" id="PTHR33104">
    <property type="entry name" value="SI:DKEY-29D5.2"/>
    <property type="match status" value="1"/>
</dbReference>
<name>A0A7M5WXJ8_9CNID</name>
<proteinExistence type="predicted"/>
<reference evidence="2" key="1">
    <citation type="submission" date="2021-01" db="UniProtKB">
        <authorList>
            <consortium name="EnsemblMetazoa"/>
        </authorList>
    </citation>
    <scope>IDENTIFICATION</scope>
</reference>
<accession>A0A7M5WXJ8</accession>
<dbReference type="OrthoDB" id="5988223at2759"/>
<dbReference type="InterPro" id="IPR040564">
    <property type="entry name" value="CxC3-like"/>
</dbReference>
<evidence type="ECO:0000259" key="1">
    <source>
        <dbReference type="Pfam" id="PF18804"/>
    </source>
</evidence>
<feature type="domain" description="CxC3 like cysteine cluster" evidence="1">
    <location>
        <begin position="132"/>
        <end position="233"/>
    </location>
</feature>
<evidence type="ECO:0000313" key="2">
    <source>
        <dbReference type="EnsemblMetazoa" id="CLYHEMP014599.1"/>
    </source>
</evidence>
<protein>
    <recommendedName>
        <fullName evidence="1">CxC3 like cysteine cluster domain-containing protein</fullName>
    </recommendedName>
</protein>
<dbReference type="Proteomes" id="UP000594262">
    <property type="component" value="Unplaced"/>
</dbReference>
<dbReference type="AlphaFoldDB" id="A0A7M5WXJ8"/>
<dbReference type="EnsemblMetazoa" id="CLYHEMT014599.1">
    <property type="protein sequence ID" value="CLYHEMP014599.1"/>
    <property type="gene ID" value="CLYHEMG014599"/>
</dbReference>
<sequence>EPTEISPEIILNLELLLKHKKKKKRKNKSWSQRRNAVEEKWEEHREDILSAVILNNSFDGLCQYCKFEKIAVKCDTCFWKKLCIKCDEKLHVEYPMHNRIGIFDGFKRTLSPSETVDEESVIIDKYPTIPLMPINCQSCDSYNVERIPGDCVAVVTIAGKYYLHLYSLRCKDCDSTSNPFTLENVVGSGFWPSAPTKFSYLFHVETLQFWDTLRKNAPGTSEAAFLEVLNTMTNLHGRKTGKITPAIFSMAFKEWCFCQHKIHILQKKKWIECPSCTHVQHSCHVDGNCKLYRYRSSG</sequence>
<evidence type="ECO:0000313" key="3">
    <source>
        <dbReference type="Proteomes" id="UP000594262"/>
    </source>
</evidence>
<dbReference type="Pfam" id="PF18804">
    <property type="entry name" value="CxC3"/>
    <property type="match status" value="1"/>
</dbReference>
<organism evidence="2 3">
    <name type="scientific">Clytia hemisphaerica</name>
    <dbReference type="NCBI Taxonomy" id="252671"/>
    <lineage>
        <taxon>Eukaryota</taxon>
        <taxon>Metazoa</taxon>
        <taxon>Cnidaria</taxon>
        <taxon>Hydrozoa</taxon>
        <taxon>Hydroidolina</taxon>
        <taxon>Leptothecata</taxon>
        <taxon>Obeliida</taxon>
        <taxon>Clytiidae</taxon>
        <taxon>Clytia</taxon>
    </lineage>
</organism>
<keyword evidence="3" id="KW-1185">Reference proteome</keyword>